<reference evidence="1" key="1">
    <citation type="submission" date="2022-07" db="EMBL/GenBank/DDBJ databases">
        <title>Phylogenomic reconstructions and comparative analyses of Kickxellomycotina fungi.</title>
        <authorList>
            <person name="Reynolds N.K."/>
            <person name="Stajich J.E."/>
            <person name="Barry K."/>
            <person name="Grigoriev I.V."/>
            <person name="Crous P."/>
            <person name="Smith M.E."/>
        </authorList>
    </citation>
    <scope>NUCLEOTIDE SEQUENCE</scope>
    <source>
        <strain evidence="1">BCRC 34780</strain>
    </source>
</reference>
<proteinExistence type="predicted"/>
<keyword evidence="2" id="KW-1185">Reference proteome</keyword>
<gene>
    <name evidence="1" type="ORF">H4R21_003258</name>
</gene>
<accession>A0ACC1L447</accession>
<dbReference type="Proteomes" id="UP001140087">
    <property type="component" value="Unassembled WGS sequence"/>
</dbReference>
<sequence length="1050" mass="114543">MPYLPRTLPPAHPDPRTRRRWQASPSSPPPPPLPADQPRRRAPTVAPGRSVSLSMPADRKSTRAPADPARAPERLRARSVDMGEQEHHEPLPLGGTMRSTGRPGRPSSAGAGRPAPGRAGRSIDCAPRVARRNSVHATSRSAVPRAWSESDVRTLAETSLAFWIRGQRVDFRRAAHHLQRTEKDVRAMLQLMLQENALFAHSTHWAGSDQRVVGAWAAVEFPQCSTLNLGRTRSWRLSGLSSLDRCLSTMWCRRPQDHGSWIVDAAVPSPDAVSQAPADAVPNVEILESVDTIPAHPTPPAVEAVAADAAADATQGRRAEAAKPLPALPTGDFTFSPPSAAAPVPRTLPKRPNDPITVSSARRPQSQRRRTSAAATTVPPPVAKAAPMASKADAATMTSASDWEALLAGHAPPAGATPRVEAATTTADSASAQVCVQEHAPTMSTMPPDAPPAARTASPAAPSASPPNEDAGADEMPESVARLIESLDDGAGDEWLLPEQNSPPHEVTRIDGDIDMGHLDMSGERRKLIRKLIEDYVAAYYGGFCLRIHREDIAVGLCDIAQCAGIADLASNKYRARIDVEMRRLTSCHGSTIDMASANTHFYTYISGRLCEDHIFPTDTVWGSASKYATSVFNRMLEDVHFLAYEADPHSRAERRGPAWRAAERRMCAYRRERLLGFVARVSAMTHVRYAGVHLYFDRIENCGAAPIPAAPEYDDDLSEDGMQCEMECPWSNVAMRDTLHTMVMTTLPRATNESIMAAMQQAIAAYNMSVVEFVRLSRGSNFVDALERRPGAASDVGACEAALAGRRGQALSVEQAGVLARCLADRWLDSLRSSLLAWLMVDHQFRPVPLAEMRRWIFENQSPRGQDIEFIANLHLYKNIKGLGMRISEAKWLYASAVMTLRLIACISKEASRTTLLSHIDVRGYAALFARLVEKEAHRTAPRKKSSASHRRRRRLRRQPDEPASAPAQEEAPEALAVQEDAPEALLAQEEVPEALLASTTTPQPAPSLASAEERLARLEAEMAGLRLDFGQQFGRILSMLEAQSRSRA</sequence>
<evidence type="ECO:0000313" key="2">
    <source>
        <dbReference type="Proteomes" id="UP001140087"/>
    </source>
</evidence>
<dbReference type="EMBL" id="JANBUN010000990">
    <property type="protein sequence ID" value="KAJ2800233.1"/>
    <property type="molecule type" value="Genomic_DNA"/>
</dbReference>
<name>A0ACC1L447_9FUNG</name>
<evidence type="ECO:0000313" key="1">
    <source>
        <dbReference type="EMBL" id="KAJ2800233.1"/>
    </source>
</evidence>
<organism evidence="1 2">
    <name type="scientific">Coemansia helicoidea</name>
    <dbReference type="NCBI Taxonomy" id="1286919"/>
    <lineage>
        <taxon>Eukaryota</taxon>
        <taxon>Fungi</taxon>
        <taxon>Fungi incertae sedis</taxon>
        <taxon>Zoopagomycota</taxon>
        <taxon>Kickxellomycotina</taxon>
        <taxon>Kickxellomycetes</taxon>
        <taxon>Kickxellales</taxon>
        <taxon>Kickxellaceae</taxon>
        <taxon>Coemansia</taxon>
    </lineage>
</organism>
<comment type="caution">
    <text evidence="1">The sequence shown here is derived from an EMBL/GenBank/DDBJ whole genome shotgun (WGS) entry which is preliminary data.</text>
</comment>
<protein>
    <submittedName>
        <fullName evidence="1">Uncharacterized protein</fullName>
    </submittedName>
</protein>